<organism evidence="1 2">
    <name type="scientific">Acropora cervicornis</name>
    <name type="common">Staghorn coral</name>
    <dbReference type="NCBI Taxonomy" id="6130"/>
    <lineage>
        <taxon>Eukaryota</taxon>
        <taxon>Metazoa</taxon>
        <taxon>Cnidaria</taxon>
        <taxon>Anthozoa</taxon>
        <taxon>Hexacorallia</taxon>
        <taxon>Scleractinia</taxon>
        <taxon>Astrocoeniina</taxon>
        <taxon>Acroporidae</taxon>
        <taxon>Acropora</taxon>
    </lineage>
</organism>
<evidence type="ECO:0000313" key="2">
    <source>
        <dbReference type="Proteomes" id="UP001249851"/>
    </source>
</evidence>
<dbReference type="Proteomes" id="UP001249851">
    <property type="component" value="Unassembled WGS sequence"/>
</dbReference>
<evidence type="ECO:0000313" key="1">
    <source>
        <dbReference type="EMBL" id="KAK2566835.1"/>
    </source>
</evidence>
<gene>
    <name evidence="1" type="ORF">P5673_009521</name>
</gene>
<dbReference type="AlphaFoldDB" id="A0AAD9QT04"/>
<dbReference type="EMBL" id="JARQWQ010000016">
    <property type="protein sequence ID" value="KAK2566835.1"/>
    <property type="molecule type" value="Genomic_DNA"/>
</dbReference>
<reference evidence="1" key="1">
    <citation type="journal article" date="2023" name="G3 (Bethesda)">
        <title>Whole genome assembly and annotation of the endangered Caribbean coral Acropora cervicornis.</title>
        <authorList>
            <person name="Selwyn J.D."/>
            <person name="Vollmer S.V."/>
        </authorList>
    </citation>
    <scope>NUCLEOTIDE SEQUENCE</scope>
    <source>
        <strain evidence="1">K2</strain>
    </source>
</reference>
<comment type="caution">
    <text evidence="1">The sequence shown here is derived from an EMBL/GenBank/DDBJ whole genome shotgun (WGS) entry which is preliminary data.</text>
</comment>
<name>A0AAD9QT04_ACRCE</name>
<proteinExistence type="predicted"/>
<accession>A0AAD9QT04</accession>
<sequence>MEPVYPGQRYEILKIWVPTHGTINVYRSPQGDYHVDNGFLLEEPKKQHGIEKIRILASHGSVIVITRDQRLPVIQNKYTSEPTMAIDASAVHVDNW</sequence>
<protein>
    <submittedName>
        <fullName evidence="1">Uncharacterized protein</fullName>
    </submittedName>
</protein>
<keyword evidence="2" id="KW-1185">Reference proteome</keyword>
<reference evidence="1" key="2">
    <citation type="journal article" date="2023" name="Science">
        <title>Genomic signatures of disease resistance in endangered staghorn corals.</title>
        <authorList>
            <person name="Vollmer S.V."/>
            <person name="Selwyn J.D."/>
            <person name="Despard B.A."/>
            <person name="Roesel C.L."/>
        </authorList>
    </citation>
    <scope>NUCLEOTIDE SEQUENCE</scope>
    <source>
        <strain evidence="1">K2</strain>
    </source>
</reference>